<dbReference type="EMBL" id="KV875101">
    <property type="protein sequence ID" value="OIW26143.1"/>
    <property type="molecule type" value="Genomic_DNA"/>
</dbReference>
<dbReference type="OrthoDB" id="2142759at2759"/>
<proteinExistence type="predicted"/>
<keyword evidence="2" id="KW-1185">Reference proteome</keyword>
<dbReference type="AlphaFoldDB" id="A0A1J7IEL0"/>
<dbReference type="InParanoid" id="A0A1J7IEL0"/>
<dbReference type="Proteomes" id="UP000182658">
    <property type="component" value="Unassembled WGS sequence"/>
</dbReference>
<evidence type="ECO:0000313" key="2">
    <source>
        <dbReference type="Proteomes" id="UP000182658"/>
    </source>
</evidence>
<gene>
    <name evidence="1" type="ORF">CONLIGDRAFT_684672</name>
</gene>
<organism evidence="1 2">
    <name type="scientific">Coniochaeta ligniaria NRRL 30616</name>
    <dbReference type="NCBI Taxonomy" id="1408157"/>
    <lineage>
        <taxon>Eukaryota</taxon>
        <taxon>Fungi</taxon>
        <taxon>Dikarya</taxon>
        <taxon>Ascomycota</taxon>
        <taxon>Pezizomycotina</taxon>
        <taxon>Sordariomycetes</taxon>
        <taxon>Sordariomycetidae</taxon>
        <taxon>Coniochaetales</taxon>
        <taxon>Coniochaetaceae</taxon>
        <taxon>Coniochaeta</taxon>
    </lineage>
</organism>
<name>A0A1J7IEL0_9PEZI</name>
<accession>A0A1J7IEL0</accession>
<sequence>MDSPWATAPGFGTNTLIVDTIIFRHPSCPLNLNIILDLPRVDNVPGRTIRGVHYRTALTACEIIAHNAFGKGYFTLDPEGFQRVYATEETVLHEAEYYFRITGGDRYTLTRTFRD</sequence>
<protein>
    <submittedName>
        <fullName evidence="1">Uncharacterized protein</fullName>
    </submittedName>
</protein>
<reference evidence="1 2" key="1">
    <citation type="submission" date="2016-10" db="EMBL/GenBank/DDBJ databases">
        <title>Draft genome sequence of Coniochaeta ligniaria NRRL30616, a lignocellulolytic fungus for bioabatement of inhibitors in plant biomass hydrolysates.</title>
        <authorList>
            <consortium name="DOE Joint Genome Institute"/>
            <person name="Jimenez D.J."/>
            <person name="Hector R.E."/>
            <person name="Riley R."/>
            <person name="Sun H."/>
            <person name="Grigoriev I.V."/>
            <person name="Van Elsas J.D."/>
            <person name="Nichols N.N."/>
        </authorList>
    </citation>
    <scope>NUCLEOTIDE SEQUENCE [LARGE SCALE GENOMIC DNA]</scope>
    <source>
        <strain evidence="1 2">NRRL 30616</strain>
    </source>
</reference>
<evidence type="ECO:0000313" key="1">
    <source>
        <dbReference type="EMBL" id="OIW26143.1"/>
    </source>
</evidence>